<feature type="signal peptide" evidence="2">
    <location>
        <begin position="1"/>
        <end position="33"/>
    </location>
</feature>
<evidence type="ECO:0000256" key="2">
    <source>
        <dbReference type="SAM" id="SignalP"/>
    </source>
</evidence>
<evidence type="ECO:0000313" key="4">
    <source>
        <dbReference type="Proteomes" id="UP001140293"/>
    </source>
</evidence>
<dbReference type="PROSITE" id="PS51318">
    <property type="entry name" value="TAT"/>
    <property type="match status" value="1"/>
</dbReference>
<dbReference type="EMBL" id="JACKSJ010000062">
    <property type="protein sequence ID" value="MCV7169899.1"/>
    <property type="molecule type" value="Genomic_DNA"/>
</dbReference>
<gene>
    <name evidence="3" type="ORF">H7I41_08175</name>
</gene>
<name>A0A9X2YLD6_9MYCO</name>
<proteinExistence type="predicted"/>
<dbReference type="InterPro" id="IPR006311">
    <property type="entry name" value="TAT_signal"/>
</dbReference>
<evidence type="ECO:0000313" key="3">
    <source>
        <dbReference type="EMBL" id="MCV7169899.1"/>
    </source>
</evidence>
<reference evidence="3" key="2">
    <citation type="journal article" date="2022" name="BMC Genomics">
        <title>Comparative genome analysis of mycobacteria focusing on tRNA and non-coding RNA.</title>
        <authorList>
            <person name="Behra P.R.K."/>
            <person name="Pettersson B.M.F."/>
            <person name="Ramesh M."/>
            <person name="Das S."/>
            <person name="Dasgupta S."/>
            <person name="Kirsebom L.A."/>
        </authorList>
    </citation>
    <scope>NUCLEOTIDE SEQUENCE</scope>
    <source>
        <strain evidence="3">DSM 44615</strain>
    </source>
</reference>
<feature type="region of interest" description="Disordered" evidence="1">
    <location>
        <begin position="31"/>
        <end position="50"/>
    </location>
</feature>
<accession>A0A9X2YLD6</accession>
<dbReference type="RefSeq" id="WP_264012082.1">
    <property type="nucleotide sequence ID" value="NZ_JACKSJ010000062.1"/>
</dbReference>
<reference evidence="3" key="1">
    <citation type="submission" date="2020-07" db="EMBL/GenBank/DDBJ databases">
        <authorList>
            <person name="Pettersson B.M.F."/>
            <person name="Behra P.R.K."/>
            <person name="Ramesh M."/>
            <person name="Das S."/>
            <person name="Dasgupta S."/>
            <person name="Kirsebom L.A."/>
        </authorList>
    </citation>
    <scope>NUCLEOTIDE SEQUENCE</scope>
    <source>
        <strain evidence="3">DSM 44615</strain>
    </source>
</reference>
<feature type="chain" id="PRO_5040995184" description="Secreted protein" evidence="2">
    <location>
        <begin position="34"/>
        <end position="132"/>
    </location>
</feature>
<sequence>MTTHHRKRLIAGALMSASLAATGLGLSAGVAQAQTPPGGPHQWCPGDPPVETGNKKYNPVRWDESICHEYWFVYSGQGNVAKNIWDGPNPPGPPPGMGFKPPPPIPPGWCYGLFLPSPCPPGVLGPVPHAAP</sequence>
<evidence type="ECO:0008006" key="5">
    <source>
        <dbReference type="Google" id="ProtNLM"/>
    </source>
</evidence>
<dbReference type="AlphaFoldDB" id="A0A9X2YLD6"/>
<keyword evidence="4" id="KW-1185">Reference proteome</keyword>
<organism evidence="3 4">
    <name type="scientific">[Mycobacterium] manitobense</name>
    <dbReference type="NCBI Taxonomy" id="190147"/>
    <lineage>
        <taxon>Bacteria</taxon>
        <taxon>Bacillati</taxon>
        <taxon>Actinomycetota</taxon>
        <taxon>Actinomycetes</taxon>
        <taxon>Mycobacteriales</taxon>
        <taxon>Mycobacteriaceae</taxon>
        <taxon>Mycolicibacterium</taxon>
    </lineage>
</organism>
<keyword evidence="2" id="KW-0732">Signal</keyword>
<evidence type="ECO:0000256" key="1">
    <source>
        <dbReference type="SAM" id="MobiDB-lite"/>
    </source>
</evidence>
<protein>
    <recommendedName>
        <fullName evidence="5">Secreted protein</fullName>
    </recommendedName>
</protein>
<comment type="caution">
    <text evidence="3">The sequence shown here is derived from an EMBL/GenBank/DDBJ whole genome shotgun (WGS) entry which is preliminary data.</text>
</comment>
<dbReference type="Proteomes" id="UP001140293">
    <property type="component" value="Unassembled WGS sequence"/>
</dbReference>